<name>A0A8D0NY92_PIG</name>
<feature type="domain" description="EndoU" evidence="16">
    <location>
        <begin position="1"/>
        <end position="55"/>
    </location>
</feature>
<dbReference type="Proteomes" id="UP000694726">
    <property type="component" value="Unplaced"/>
</dbReference>
<dbReference type="GO" id="GO:0005576">
    <property type="term" value="C:extracellular region"/>
    <property type="evidence" value="ECO:0007669"/>
    <property type="project" value="UniProtKB-SubCell"/>
</dbReference>
<keyword evidence="13" id="KW-0456">Lyase</keyword>
<evidence type="ECO:0000256" key="14">
    <source>
        <dbReference type="ARBA" id="ARBA00048688"/>
    </source>
</evidence>
<evidence type="ECO:0000256" key="4">
    <source>
        <dbReference type="ARBA" id="ARBA00011245"/>
    </source>
</evidence>
<dbReference type="GO" id="GO:0003723">
    <property type="term" value="F:RNA binding"/>
    <property type="evidence" value="ECO:0007669"/>
    <property type="project" value="UniProtKB-UniRule"/>
</dbReference>
<evidence type="ECO:0000256" key="15">
    <source>
        <dbReference type="RuleBase" id="RU367085"/>
    </source>
</evidence>
<dbReference type="Pfam" id="PF09412">
    <property type="entry name" value="XendoU"/>
    <property type="match status" value="1"/>
</dbReference>
<evidence type="ECO:0000256" key="1">
    <source>
        <dbReference type="ARBA" id="ARBA00001936"/>
    </source>
</evidence>
<evidence type="ECO:0000256" key="13">
    <source>
        <dbReference type="ARBA" id="ARBA00023239"/>
    </source>
</evidence>
<keyword evidence="10 15" id="KW-0378">Hydrolase</keyword>
<dbReference type="AlphaFoldDB" id="A0A8D0NY92"/>
<evidence type="ECO:0000256" key="5">
    <source>
        <dbReference type="ARBA" id="ARBA00022525"/>
    </source>
</evidence>
<evidence type="ECO:0000313" key="17">
    <source>
        <dbReference type="Ensembl" id="ENSSSCP00015022832.1"/>
    </source>
</evidence>
<evidence type="ECO:0000256" key="9">
    <source>
        <dbReference type="ARBA" id="ARBA00022759"/>
    </source>
</evidence>
<keyword evidence="5" id="KW-0964">Secreted</keyword>
<proteinExistence type="inferred from homology"/>
<dbReference type="GO" id="GO:0016829">
    <property type="term" value="F:lyase activity"/>
    <property type="evidence" value="ECO:0007669"/>
    <property type="project" value="UniProtKB-KW"/>
</dbReference>
<keyword evidence="6 15" id="KW-0540">Nuclease</keyword>
<dbReference type="PANTHER" id="PTHR12439:SF40">
    <property type="entry name" value="URIDYLATE-SPECIFIC ENDORIBONUCLEASE"/>
    <property type="match status" value="1"/>
</dbReference>
<dbReference type="InterPro" id="IPR018998">
    <property type="entry name" value="EndoU_C"/>
</dbReference>
<evidence type="ECO:0000256" key="6">
    <source>
        <dbReference type="ARBA" id="ARBA00022722"/>
    </source>
</evidence>
<comment type="similarity">
    <text evidence="3 15">Belongs to the ENDOU family.</text>
</comment>
<dbReference type="EC" id="4.6.1.-" evidence="15"/>
<evidence type="ECO:0000256" key="12">
    <source>
        <dbReference type="ARBA" id="ARBA00023211"/>
    </source>
</evidence>
<evidence type="ECO:0000256" key="8">
    <source>
        <dbReference type="ARBA" id="ARBA00022729"/>
    </source>
</evidence>
<keyword evidence="7 15" id="KW-0479">Metal-binding</keyword>
<dbReference type="SUPFAM" id="SSF142877">
    <property type="entry name" value="EndoU-like"/>
    <property type="match status" value="1"/>
</dbReference>
<keyword evidence="12 15" id="KW-0464">Manganese</keyword>
<evidence type="ECO:0000256" key="2">
    <source>
        <dbReference type="ARBA" id="ARBA00004613"/>
    </source>
</evidence>
<protein>
    <recommendedName>
        <fullName evidence="15">Uridylate-specific endoribonuclease</fullName>
        <ecNumber evidence="15">4.6.1.-</ecNumber>
    </recommendedName>
</protein>
<keyword evidence="9 15" id="KW-0255">Endonuclease</keyword>
<evidence type="ECO:0000256" key="10">
    <source>
        <dbReference type="ARBA" id="ARBA00022801"/>
    </source>
</evidence>
<accession>A0A8D0NY92</accession>
<dbReference type="InterPro" id="IPR039787">
    <property type="entry name" value="ENDOU"/>
</dbReference>
<dbReference type="PANTHER" id="PTHR12439">
    <property type="entry name" value="PLACENTAL PROTEIN 11-RELATED"/>
    <property type="match status" value="1"/>
</dbReference>
<organism evidence="17 18">
    <name type="scientific">Sus scrofa</name>
    <name type="common">Pig</name>
    <dbReference type="NCBI Taxonomy" id="9823"/>
    <lineage>
        <taxon>Eukaryota</taxon>
        <taxon>Metazoa</taxon>
        <taxon>Chordata</taxon>
        <taxon>Craniata</taxon>
        <taxon>Vertebrata</taxon>
        <taxon>Euteleostomi</taxon>
        <taxon>Mammalia</taxon>
        <taxon>Eutheria</taxon>
        <taxon>Laurasiatheria</taxon>
        <taxon>Artiodactyla</taxon>
        <taxon>Suina</taxon>
        <taxon>Suidae</taxon>
        <taxon>Sus</taxon>
    </lineage>
</organism>
<dbReference type="GO" id="GO:0016787">
    <property type="term" value="F:hydrolase activity"/>
    <property type="evidence" value="ECO:0007669"/>
    <property type="project" value="UniProtKB-KW"/>
</dbReference>
<comment type="catalytic activity">
    <reaction evidence="14">
        <text>ribonucleotidyl-uridine-RNA = a 5'-end dephospho-uridine-RNA + a 3'-end 2',3'-cyclophospho-ribonucleotide-RNA</text>
        <dbReference type="Rhea" id="RHEA:67792"/>
        <dbReference type="Rhea" id="RHEA-COMP:10464"/>
        <dbReference type="Rhea" id="RHEA-COMP:17354"/>
        <dbReference type="Rhea" id="RHEA-COMP:17356"/>
        <dbReference type="ChEBI" id="CHEBI:83064"/>
        <dbReference type="ChEBI" id="CHEBI:173117"/>
        <dbReference type="ChEBI" id="CHEBI:173224"/>
    </reaction>
    <physiologicalReaction direction="left-to-right" evidence="14">
        <dbReference type="Rhea" id="RHEA:67793"/>
    </physiologicalReaction>
</comment>
<comment type="subcellular location">
    <subcellularLocation>
        <location evidence="2">Secreted</location>
    </subcellularLocation>
</comment>
<dbReference type="PROSITE" id="PS51959">
    <property type="entry name" value="ENDOU"/>
    <property type="match status" value="1"/>
</dbReference>
<dbReference type="Ensembl" id="ENSSSCT00015056979.1">
    <property type="protein sequence ID" value="ENSSSCP00015022832.1"/>
    <property type="gene ID" value="ENSSSCG00015042791.1"/>
</dbReference>
<dbReference type="InterPro" id="IPR037227">
    <property type="entry name" value="EndoU-like"/>
</dbReference>
<evidence type="ECO:0000313" key="18">
    <source>
        <dbReference type="Proteomes" id="UP000694726"/>
    </source>
</evidence>
<evidence type="ECO:0000256" key="7">
    <source>
        <dbReference type="ARBA" id="ARBA00022723"/>
    </source>
</evidence>
<evidence type="ECO:0000256" key="3">
    <source>
        <dbReference type="ARBA" id="ARBA00010168"/>
    </source>
</evidence>
<evidence type="ECO:0000259" key="16">
    <source>
        <dbReference type="PROSITE" id="PS51959"/>
    </source>
</evidence>
<dbReference type="GO" id="GO:0004521">
    <property type="term" value="F:RNA endonuclease activity"/>
    <property type="evidence" value="ECO:0007669"/>
    <property type="project" value="UniProtKB-UniRule"/>
</dbReference>
<comment type="cofactor">
    <cofactor evidence="1 15">
        <name>Mn(2+)</name>
        <dbReference type="ChEBI" id="CHEBI:29035"/>
    </cofactor>
</comment>
<comment type="subunit">
    <text evidence="4 15">Monomer.</text>
</comment>
<reference evidence="17" key="1">
    <citation type="submission" date="2025-08" db="UniProtKB">
        <authorList>
            <consortium name="Ensembl"/>
        </authorList>
    </citation>
    <scope>IDENTIFICATION</scope>
</reference>
<keyword evidence="8" id="KW-0732">Signal</keyword>
<evidence type="ECO:0000256" key="11">
    <source>
        <dbReference type="ARBA" id="ARBA00022884"/>
    </source>
</evidence>
<sequence length="158" mass="17706">MSTAVMKTLYGFLHQQNRYSSEQEFVDDLKNMWFGLYSRGSEEGDSSGFEHVFSGGITVLGKKGERVTRDASLRRRAAPRRQQPSQFRRRVGHVSFQAKGAGFEDRSLLEYLREKEDQIPGLPRGTHRKGDGFEATDVCLSMALCSWGSQDGTAPSPP</sequence>
<keyword evidence="11 15" id="KW-0694">RNA-binding</keyword>
<dbReference type="GO" id="GO:0046872">
    <property type="term" value="F:metal ion binding"/>
    <property type="evidence" value="ECO:0007669"/>
    <property type="project" value="UniProtKB-UniRule"/>
</dbReference>